<evidence type="ECO:0000313" key="2">
    <source>
        <dbReference type="Proteomes" id="UP000494363"/>
    </source>
</evidence>
<dbReference type="EMBL" id="CADIKH010000056">
    <property type="protein sequence ID" value="CAB3772027.1"/>
    <property type="molecule type" value="Genomic_DNA"/>
</dbReference>
<name>A0A6J5F2Y4_9BURK</name>
<keyword evidence="2" id="KW-1185">Reference proteome</keyword>
<protein>
    <submittedName>
        <fullName evidence="1">Uncharacterized protein</fullName>
    </submittedName>
</protein>
<gene>
    <name evidence="1" type="ORF">LMG29542_06773</name>
</gene>
<evidence type="ECO:0000313" key="1">
    <source>
        <dbReference type="EMBL" id="CAB3772027.1"/>
    </source>
</evidence>
<dbReference type="AlphaFoldDB" id="A0A6J5F2Y4"/>
<sequence>MNCSLSKLLAFDSLGPHAMGVFAYWRSMFLFAEAPAARKHGARTAAARQAQRHCRRITTEIVKNGLQLFSASGFGPKSDI</sequence>
<dbReference type="Proteomes" id="UP000494363">
    <property type="component" value="Unassembled WGS sequence"/>
</dbReference>
<proteinExistence type="predicted"/>
<reference evidence="1 2" key="1">
    <citation type="submission" date="2020-04" db="EMBL/GenBank/DDBJ databases">
        <authorList>
            <person name="De Canck E."/>
        </authorList>
    </citation>
    <scope>NUCLEOTIDE SEQUENCE [LARGE SCALE GENOMIC DNA]</scope>
    <source>
        <strain evidence="1 2">LMG 29542</strain>
    </source>
</reference>
<accession>A0A6J5F2Y4</accession>
<organism evidence="1 2">
    <name type="scientific">Paraburkholderia humisilvae</name>
    <dbReference type="NCBI Taxonomy" id="627669"/>
    <lineage>
        <taxon>Bacteria</taxon>
        <taxon>Pseudomonadati</taxon>
        <taxon>Pseudomonadota</taxon>
        <taxon>Betaproteobacteria</taxon>
        <taxon>Burkholderiales</taxon>
        <taxon>Burkholderiaceae</taxon>
        <taxon>Paraburkholderia</taxon>
    </lineage>
</organism>